<evidence type="ECO:0000256" key="3">
    <source>
        <dbReference type="SAM" id="Phobius"/>
    </source>
</evidence>
<keyword evidence="3" id="KW-0812">Transmembrane</keyword>
<name>A0ABP0LKN2_9DINO</name>
<dbReference type="PANTHER" id="PTHR10366">
    <property type="entry name" value="NAD DEPENDENT EPIMERASE/DEHYDRATASE"/>
    <property type="match status" value="1"/>
</dbReference>
<dbReference type="InterPro" id="IPR050425">
    <property type="entry name" value="NAD(P)_dehydrat-like"/>
</dbReference>
<reference evidence="5 6" key="1">
    <citation type="submission" date="2024-02" db="EMBL/GenBank/DDBJ databases">
        <authorList>
            <person name="Chen Y."/>
            <person name="Shah S."/>
            <person name="Dougan E. K."/>
            <person name="Thang M."/>
            <person name="Chan C."/>
        </authorList>
    </citation>
    <scope>NUCLEOTIDE SEQUENCE [LARGE SCALE GENOMIC DNA]</scope>
</reference>
<dbReference type="InterPro" id="IPR001509">
    <property type="entry name" value="Epimerase_deHydtase"/>
</dbReference>
<evidence type="ECO:0000259" key="4">
    <source>
        <dbReference type="Pfam" id="PF01370"/>
    </source>
</evidence>
<comment type="similarity">
    <text evidence="2">Belongs to the NAD(P)-dependent epimerase/dehydratase family. Dihydroflavonol-4-reductase subfamily.</text>
</comment>
<evidence type="ECO:0000256" key="2">
    <source>
        <dbReference type="ARBA" id="ARBA00023445"/>
    </source>
</evidence>
<evidence type="ECO:0000256" key="1">
    <source>
        <dbReference type="ARBA" id="ARBA00023002"/>
    </source>
</evidence>
<keyword evidence="1" id="KW-0560">Oxidoreductase</keyword>
<dbReference type="Gene3D" id="3.40.50.720">
    <property type="entry name" value="NAD(P)-binding Rossmann-like Domain"/>
    <property type="match status" value="1"/>
</dbReference>
<keyword evidence="6" id="KW-1185">Reference proteome</keyword>
<feature type="domain" description="NAD-dependent epimerase/dehydratase" evidence="4">
    <location>
        <begin position="9"/>
        <end position="255"/>
    </location>
</feature>
<dbReference type="InterPro" id="IPR036291">
    <property type="entry name" value="NAD(P)-bd_dom_sf"/>
</dbReference>
<sequence>MGDAGAAVVAVTGASGFLGAWLVAVLVDQGFRVRGTVRDVDAASKWLPETLPEHARGRLELFQADLLKKESFDEAFSGADFVVHAAAPVSTAKPRNPQKVLIEPMVKGTANVLQAAARAGTVKRVVMTSSTTAVSAGPLERGKHGNHMYTAEDWSTVSIKDSPYAVGKRSSEQAAWDLAEKLDLELVTILPGIMFGPCKDPNRNNTGTNLIRAYINGSYPVVVNLSMPSCDVETVAKLHAAALQTPSAAGNRYLVAQESTIRDLLNALRSSFPDRARKLPRWFLPKPVAKVMSHCLPLPTYLARQIDVPWTFDYGPAQQDLGFEPSDLGSVVCAVAKQLIDEGDLSKSKNLKF</sequence>
<dbReference type="EMBL" id="CAXAMM010016403">
    <property type="protein sequence ID" value="CAK9038780.1"/>
    <property type="molecule type" value="Genomic_DNA"/>
</dbReference>
<accession>A0ABP0LKN2</accession>
<evidence type="ECO:0000313" key="5">
    <source>
        <dbReference type="EMBL" id="CAK9038780.1"/>
    </source>
</evidence>
<organism evidence="5 6">
    <name type="scientific">Durusdinium trenchii</name>
    <dbReference type="NCBI Taxonomy" id="1381693"/>
    <lineage>
        <taxon>Eukaryota</taxon>
        <taxon>Sar</taxon>
        <taxon>Alveolata</taxon>
        <taxon>Dinophyceae</taxon>
        <taxon>Suessiales</taxon>
        <taxon>Symbiodiniaceae</taxon>
        <taxon>Durusdinium</taxon>
    </lineage>
</organism>
<gene>
    <name evidence="5" type="ORF">SCF082_LOCUS22763</name>
</gene>
<keyword evidence="3" id="KW-0472">Membrane</keyword>
<comment type="caution">
    <text evidence="5">The sequence shown here is derived from an EMBL/GenBank/DDBJ whole genome shotgun (WGS) entry which is preliminary data.</text>
</comment>
<dbReference type="SUPFAM" id="SSF51735">
    <property type="entry name" value="NAD(P)-binding Rossmann-fold domains"/>
    <property type="match status" value="1"/>
</dbReference>
<dbReference type="Pfam" id="PF01370">
    <property type="entry name" value="Epimerase"/>
    <property type="match status" value="1"/>
</dbReference>
<evidence type="ECO:0000313" key="6">
    <source>
        <dbReference type="Proteomes" id="UP001642464"/>
    </source>
</evidence>
<dbReference type="Proteomes" id="UP001642464">
    <property type="component" value="Unassembled WGS sequence"/>
</dbReference>
<feature type="transmembrane region" description="Helical" evidence="3">
    <location>
        <begin position="6"/>
        <end position="27"/>
    </location>
</feature>
<proteinExistence type="inferred from homology"/>
<keyword evidence="3" id="KW-1133">Transmembrane helix</keyword>
<protein>
    <submittedName>
        <fullName evidence="5">Phenylacetaldehyde reductase (2-phenylethanol synthase)</fullName>
    </submittedName>
</protein>
<dbReference type="PANTHER" id="PTHR10366:SF564">
    <property type="entry name" value="STEROL-4-ALPHA-CARBOXYLATE 3-DEHYDROGENASE, DECARBOXYLATING"/>
    <property type="match status" value="1"/>
</dbReference>